<reference evidence="2 3" key="1">
    <citation type="submission" date="2023-06" db="EMBL/GenBank/DDBJ databases">
        <title>Pelomonas sp. PFR6 16S ribosomal RNA gene Genome sequencing and assembly.</title>
        <authorList>
            <person name="Woo H."/>
        </authorList>
    </citation>
    <scope>NUCLEOTIDE SEQUENCE [LARGE SCALE GENOMIC DNA]</scope>
    <source>
        <strain evidence="2 3">PFR6</strain>
    </source>
</reference>
<feature type="transmembrane region" description="Helical" evidence="1">
    <location>
        <begin position="28"/>
        <end position="51"/>
    </location>
</feature>
<keyword evidence="1" id="KW-1133">Transmembrane helix</keyword>
<name>A0ABT8DPG9_9BURK</name>
<organism evidence="2 3">
    <name type="scientific">Roseateles violae</name>
    <dbReference type="NCBI Taxonomy" id="3058042"/>
    <lineage>
        <taxon>Bacteria</taxon>
        <taxon>Pseudomonadati</taxon>
        <taxon>Pseudomonadota</taxon>
        <taxon>Betaproteobacteria</taxon>
        <taxon>Burkholderiales</taxon>
        <taxon>Sphaerotilaceae</taxon>
        <taxon>Roseateles</taxon>
    </lineage>
</organism>
<protein>
    <submittedName>
        <fullName evidence="2">DUF58 domain-containing protein</fullName>
    </submittedName>
</protein>
<comment type="caution">
    <text evidence="2">The sequence shown here is derived from an EMBL/GenBank/DDBJ whole genome shotgun (WGS) entry which is preliminary data.</text>
</comment>
<keyword evidence="1" id="KW-0472">Membrane</keyword>
<dbReference type="PANTHER" id="PTHR34351:SF1">
    <property type="entry name" value="SLR1927 PROTEIN"/>
    <property type="match status" value="1"/>
</dbReference>
<keyword evidence="3" id="KW-1185">Reference proteome</keyword>
<sequence length="329" mass="36437">MTPRERWRAWWDARHPRRDTHLMGQNNVYILPSRPGLAFCLTLALLLLASINDQLSLGYMLSFLLAGAGLASMHSTHGNLRALSLDLKPPGAVFAGEELRLELRLHNSGRARFGIGVHAQGSPDAEIAWTDVPARGHAQLQLRLPAGARGLQTLPPLQIVTRFPLGLFRAWSIWRPAAQVWVYPRPETPAPPFPPQRADEDGRGEALVALRQQGQDFEGVRDYRRGDSMRLVLWKKAALSLQQGTPLSVRETQAPAARTLWLDWRDSGHGIASDEEARLSRLSAWVLAAEKLQAPYGLRLPAGEWPPALGPAQRQLCLEQLALHPGAAR</sequence>
<evidence type="ECO:0000256" key="1">
    <source>
        <dbReference type="SAM" id="Phobius"/>
    </source>
</evidence>
<dbReference type="EMBL" id="JAUHHC010000002">
    <property type="protein sequence ID" value="MDN3920230.1"/>
    <property type="molecule type" value="Genomic_DNA"/>
</dbReference>
<evidence type="ECO:0000313" key="3">
    <source>
        <dbReference type="Proteomes" id="UP001228044"/>
    </source>
</evidence>
<keyword evidence="1" id="KW-0812">Transmembrane</keyword>
<dbReference type="RefSeq" id="WP_290358538.1">
    <property type="nucleotide sequence ID" value="NZ_JAUHHC010000002.1"/>
</dbReference>
<evidence type="ECO:0000313" key="2">
    <source>
        <dbReference type="EMBL" id="MDN3920230.1"/>
    </source>
</evidence>
<accession>A0ABT8DPG9</accession>
<dbReference type="PANTHER" id="PTHR34351">
    <property type="entry name" value="SLR1927 PROTEIN-RELATED"/>
    <property type="match status" value="1"/>
</dbReference>
<gene>
    <name evidence="2" type="ORF">QWJ38_08055</name>
</gene>
<proteinExistence type="predicted"/>
<dbReference type="Proteomes" id="UP001228044">
    <property type="component" value="Unassembled WGS sequence"/>
</dbReference>